<dbReference type="CDD" id="cd06170">
    <property type="entry name" value="LuxR_C_like"/>
    <property type="match status" value="1"/>
</dbReference>
<dbReference type="Pfam" id="PF00196">
    <property type="entry name" value="GerE"/>
    <property type="match status" value="1"/>
</dbReference>
<dbReference type="SMART" id="SM00421">
    <property type="entry name" value="HTH_LUXR"/>
    <property type="match status" value="1"/>
</dbReference>
<dbReference type="GO" id="GO:0003677">
    <property type="term" value="F:DNA binding"/>
    <property type="evidence" value="ECO:0007669"/>
    <property type="project" value="UniProtKB-KW"/>
</dbReference>
<keyword evidence="3" id="KW-0238">DNA-binding</keyword>
<evidence type="ECO:0000259" key="2">
    <source>
        <dbReference type="PROSITE" id="PS50043"/>
    </source>
</evidence>
<reference evidence="3 4" key="1">
    <citation type="submission" date="2020-08" db="EMBL/GenBank/DDBJ databases">
        <title>Genomic Encyclopedia of Type Strains, Phase III (KMG-III): the genomes of soil and plant-associated and newly described type strains.</title>
        <authorList>
            <person name="Whitman W."/>
        </authorList>
    </citation>
    <scope>NUCLEOTIDE SEQUENCE [LARGE SCALE GENOMIC DNA]</scope>
    <source>
        <strain evidence="3 4">CECT 8640</strain>
    </source>
</reference>
<dbReference type="Proteomes" id="UP000547510">
    <property type="component" value="Unassembled WGS sequence"/>
</dbReference>
<organism evidence="3 4">
    <name type="scientific">Saccharothrix tamanrassetensis</name>
    <dbReference type="NCBI Taxonomy" id="1051531"/>
    <lineage>
        <taxon>Bacteria</taxon>
        <taxon>Bacillati</taxon>
        <taxon>Actinomycetota</taxon>
        <taxon>Actinomycetes</taxon>
        <taxon>Pseudonocardiales</taxon>
        <taxon>Pseudonocardiaceae</taxon>
        <taxon>Saccharothrix</taxon>
    </lineage>
</organism>
<sequence>MRVPTDSEPVPDEVDAFVVEVYERVLADPGVAFAAVADEFAARRSDFERAVRVLRRLRLLEEGDPLVAVSPETAQVELFLPLRRAQRQLLPFTDAFGRARRGSSARPTTGVYRDIRDIRARLAKAAHECESEVLMMQTCIAQEPPEARYARPLMLDAVRRGARVRLLYPHTGRGDTVTRSYLRDVVEAGGEVRTSSDIFERFIVFDRRIAFILTPGDEDGDGHAVAVVEEPAISGFLCRVHEHAWQSAMRFSPRQPGYSDALDVLKTSILALLASGLTDNAIARRVGISERTLRRHIAVIMRDMSADSRFQAGVTAAKAGLVEPTPNEPTQNEPDPNESTPDGPARPEPVPNEPVPNEPSPNEPAPTGDPSPGGPPCS</sequence>
<dbReference type="InterPro" id="IPR036388">
    <property type="entry name" value="WH-like_DNA-bd_sf"/>
</dbReference>
<proteinExistence type="predicted"/>
<dbReference type="PROSITE" id="PS50043">
    <property type="entry name" value="HTH_LUXR_2"/>
    <property type="match status" value="1"/>
</dbReference>
<dbReference type="AlphaFoldDB" id="A0A841C9T0"/>
<dbReference type="SUPFAM" id="SSF46894">
    <property type="entry name" value="C-terminal effector domain of the bipartite response regulators"/>
    <property type="match status" value="1"/>
</dbReference>
<dbReference type="InterPro" id="IPR051797">
    <property type="entry name" value="TrmB-like"/>
</dbReference>
<dbReference type="PANTHER" id="PTHR34293:SF1">
    <property type="entry name" value="HTH-TYPE TRANSCRIPTIONAL REGULATOR TRMBL2"/>
    <property type="match status" value="1"/>
</dbReference>
<accession>A0A841C9T0</accession>
<evidence type="ECO:0000256" key="1">
    <source>
        <dbReference type="SAM" id="MobiDB-lite"/>
    </source>
</evidence>
<feature type="domain" description="HTH luxR-type" evidence="2">
    <location>
        <begin position="244"/>
        <end position="320"/>
    </location>
</feature>
<dbReference type="GO" id="GO:0006355">
    <property type="term" value="P:regulation of DNA-templated transcription"/>
    <property type="evidence" value="ECO:0007669"/>
    <property type="project" value="InterPro"/>
</dbReference>
<dbReference type="SUPFAM" id="SSF56024">
    <property type="entry name" value="Phospholipase D/nuclease"/>
    <property type="match status" value="1"/>
</dbReference>
<dbReference type="EMBL" id="JACHJN010000001">
    <property type="protein sequence ID" value="MBB5953720.1"/>
    <property type="molecule type" value="Genomic_DNA"/>
</dbReference>
<feature type="region of interest" description="Disordered" evidence="1">
    <location>
        <begin position="320"/>
        <end position="378"/>
    </location>
</feature>
<gene>
    <name evidence="3" type="ORF">FHS29_000290</name>
</gene>
<dbReference type="PANTHER" id="PTHR34293">
    <property type="entry name" value="HTH-TYPE TRANSCRIPTIONAL REGULATOR TRMBL2"/>
    <property type="match status" value="1"/>
</dbReference>
<comment type="caution">
    <text evidence="3">The sequence shown here is derived from an EMBL/GenBank/DDBJ whole genome shotgun (WGS) entry which is preliminary data.</text>
</comment>
<evidence type="ECO:0000313" key="3">
    <source>
        <dbReference type="EMBL" id="MBB5953720.1"/>
    </source>
</evidence>
<dbReference type="Gene3D" id="1.10.10.10">
    <property type="entry name" value="Winged helix-like DNA-binding domain superfamily/Winged helix DNA-binding domain"/>
    <property type="match status" value="1"/>
</dbReference>
<dbReference type="RefSeq" id="WP_184687462.1">
    <property type="nucleotide sequence ID" value="NZ_JACHJN010000001.1"/>
</dbReference>
<name>A0A841C9T0_9PSEU</name>
<feature type="compositionally biased region" description="Low complexity" evidence="1">
    <location>
        <begin position="323"/>
        <end position="338"/>
    </location>
</feature>
<feature type="compositionally biased region" description="Pro residues" evidence="1">
    <location>
        <begin position="344"/>
        <end position="378"/>
    </location>
</feature>
<keyword evidence="4" id="KW-1185">Reference proteome</keyword>
<dbReference type="InterPro" id="IPR016032">
    <property type="entry name" value="Sig_transdc_resp-reg_C-effctor"/>
</dbReference>
<protein>
    <submittedName>
        <fullName evidence="3">DNA-binding CsgD family transcriptional regulator/uncharacterized membrane protein</fullName>
    </submittedName>
</protein>
<dbReference type="InterPro" id="IPR000792">
    <property type="entry name" value="Tscrpt_reg_LuxR_C"/>
</dbReference>
<evidence type="ECO:0000313" key="4">
    <source>
        <dbReference type="Proteomes" id="UP000547510"/>
    </source>
</evidence>